<dbReference type="InterPro" id="IPR011047">
    <property type="entry name" value="Quinoprotein_ADH-like_sf"/>
</dbReference>
<protein>
    <submittedName>
        <fullName evidence="8">Serine/threonine-protein kinase PknB</fullName>
        <ecNumber evidence="8">2.7.11.1</ecNumber>
    </submittedName>
</protein>
<dbReference type="InterPro" id="IPR015943">
    <property type="entry name" value="WD40/YVTN_repeat-like_dom_sf"/>
</dbReference>
<evidence type="ECO:0000256" key="3">
    <source>
        <dbReference type="ARBA" id="ARBA00022777"/>
    </source>
</evidence>
<dbReference type="InterPro" id="IPR011009">
    <property type="entry name" value="Kinase-like_dom_sf"/>
</dbReference>
<dbReference type="SUPFAM" id="SSF50998">
    <property type="entry name" value="Quinoprotein alcohol dehydrogenase-like"/>
    <property type="match status" value="1"/>
</dbReference>
<feature type="transmembrane region" description="Helical" evidence="6">
    <location>
        <begin position="414"/>
        <end position="438"/>
    </location>
</feature>
<dbReference type="Gene3D" id="3.30.200.20">
    <property type="entry name" value="Phosphorylase Kinase, domain 1"/>
    <property type="match status" value="1"/>
</dbReference>
<keyword evidence="2 5" id="KW-0547">Nucleotide-binding</keyword>
<dbReference type="SUPFAM" id="SSF82171">
    <property type="entry name" value="DPP6 N-terminal domain-like"/>
    <property type="match status" value="1"/>
</dbReference>
<gene>
    <name evidence="8" type="primary">pknB_1</name>
    <name evidence="8" type="ORF">V144x_13550</name>
</gene>
<evidence type="ECO:0000256" key="4">
    <source>
        <dbReference type="ARBA" id="ARBA00022840"/>
    </source>
</evidence>
<dbReference type="AlphaFoldDB" id="A0A517VSB5"/>
<dbReference type="PROSITE" id="PS00107">
    <property type="entry name" value="PROTEIN_KINASE_ATP"/>
    <property type="match status" value="1"/>
</dbReference>
<keyword evidence="6" id="KW-1133">Transmembrane helix</keyword>
<keyword evidence="6" id="KW-0812">Transmembrane</keyword>
<dbReference type="InterPro" id="IPR008271">
    <property type="entry name" value="Ser/Thr_kinase_AS"/>
</dbReference>
<dbReference type="EMBL" id="CP037920">
    <property type="protein sequence ID" value="QDT95906.1"/>
    <property type="molecule type" value="Genomic_DNA"/>
</dbReference>
<evidence type="ECO:0000256" key="2">
    <source>
        <dbReference type="ARBA" id="ARBA00022741"/>
    </source>
</evidence>
<keyword evidence="4 5" id="KW-0067">ATP-binding</keyword>
<reference evidence="8 9" key="1">
    <citation type="submission" date="2019-03" db="EMBL/GenBank/DDBJ databases">
        <title>Deep-cultivation of Planctomycetes and their phenomic and genomic characterization uncovers novel biology.</title>
        <authorList>
            <person name="Wiegand S."/>
            <person name="Jogler M."/>
            <person name="Boedeker C."/>
            <person name="Pinto D."/>
            <person name="Vollmers J."/>
            <person name="Rivas-Marin E."/>
            <person name="Kohn T."/>
            <person name="Peeters S.H."/>
            <person name="Heuer A."/>
            <person name="Rast P."/>
            <person name="Oberbeckmann S."/>
            <person name="Bunk B."/>
            <person name="Jeske O."/>
            <person name="Meyerdierks A."/>
            <person name="Storesund J.E."/>
            <person name="Kallscheuer N."/>
            <person name="Luecker S."/>
            <person name="Lage O.M."/>
            <person name="Pohl T."/>
            <person name="Merkel B.J."/>
            <person name="Hornburger P."/>
            <person name="Mueller R.-W."/>
            <person name="Bruemmer F."/>
            <person name="Labrenz M."/>
            <person name="Spormann A.M."/>
            <person name="Op den Camp H."/>
            <person name="Overmann J."/>
            <person name="Amann R."/>
            <person name="Jetten M.S.M."/>
            <person name="Mascher T."/>
            <person name="Medema M.H."/>
            <person name="Devos D.P."/>
            <person name="Kaster A.-K."/>
            <person name="Ovreas L."/>
            <person name="Rohde M."/>
            <person name="Galperin M.Y."/>
            <person name="Jogler C."/>
        </authorList>
    </citation>
    <scope>NUCLEOTIDE SEQUENCE [LARGE SCALE GENOMIC DNA]</scope>
    <source>
        <strain evidence="8 9">V144</strain>
    </source>
</reference>
<dbReference type="PROSITE" id="PS50011">
    <property type="entry name" value="PROTEIN_KINASE_DOM"/>
    <property type="match status" value="1"/>
</dbReference>
<dbReference type="SMART" id="SM00220">
    <property type="entry name" value="S_TKc"/>
    <property type="match status" value="1"/>
</dbReference>
<dbReference type="RefSeq" id="WP_144983137.1">
    <property type="nucleotide sequence ID" value="NZ_CP037920.1"/>
</dbReference>
<feature type="binding site" evidence="5">
    <location>
        <position position="157"/>
    </location>
    <ligand>
        <name>ATP</name>
        <dbReference type="ChEBI" id="CHEBI:30616"/>
    </ligand>
</feature>
<dbReference type="InterPro" id="IPR017441">
    <property type="entry name" value="Protein_kinase_ATP_BS"/>
</dbReference>
<dbReference type="InterPro" id="IPR000719">
    <property type="entry name" value="Prot_kinase_dom"/>
</dbReference>
<dbReference type="Pfam" id="PF00069">
    <property type="entry name" value="Pkinase"/>
    <property type="match status" value="1"/>
</dbReference>
<dbReference type="Proteomes" id="UP000318704">
    <property type="component" value="Chromosome"/>
</dbReference>
<feature type="domain" description="Protein kinase" evidence="7">
    <location>
        <begin position="128"/>
        <end position="389"/>
    </location>
</feature>
<evidence type="ECO:0000256" key="6">
    <source>
        <dbReference type="SAM" id="Phobius"/>
    </source>
</evidence>
<organism evidence="8 9">
    <name type="scientific">Gimesia aquarii</name>
    <dbReference type="NCBI Taxonomy" id="2527964"/>
    <lineage>
        <taxon>Bacteria</taxon>
        <taxon>Pseudomonadati</taxon>
        <taxon>Planctomycetota</taxon>
        <taxon>Planctomycetia</taxon>
        <taxon>Planctomycetales</taxon>
        <taxon>Planctomycetaceae</taxon>
        <taxon>Gimesia</taxon>
    </lineage>
</organism>
<dbReference type="Gene3D" id="2.130.10.10">
    <property type="entry name" value="YVTN repeat-like/Quinoprotein amine dehydrogenase"/>
    <property type="match status" value="2"/>
</dbReference>
<keyword evidence="1 8" id="KW-0808">Transferase</keyword>
<dbReference type="PROSITE" id="PS00108">
    <property type="entry name" value="PROTEIN_KINASE_ST"/>
    <property type="match status" value="1"/>
</dbReference>
<proteinExistence type="predicted"/>
<dbReference type="PANTHER" id="PTHR43289">
    <property type="entry name" value="MITOGEN-ACTIVATED PROTEIN KINASE KINASE KINASE 20-RELATED"/>
    <property type="match status" value="1"/>
</dbReference>
<dbReference type="SUPFAM" id="SSF56112">
    <property type="entry name" value="Protein kinase-like (PK-like)"/>
    <property type="match status" value="1"/>
</dbReference>
<evidence type="ECO:0000259" key="7">
    <source>
        <dbReference type="PROSITE" id="PS50011"/>
    </source>
</evidence>
<name>A0A517VSB5_9PLAN</name>
<evidence type="ECO:0000313" key="9">
    <source>
        <dbReference type="Proteomes" id="UP000318704"/>
    </source>
</evidence>
<dbReference type="Gene3D" id="1.10.510.10">
    <property type="entry name" value="Transferase(Phosphotransferase) domain 1"/>
    <property type="match status" value="1"/>
</dbReference>
<evidence type="ECO:0000313" key="8">
    <source>
        <dbReference type="EMBL" id="QDT95906.1"/>
    </source>
</evidence>
<sequence length="1176" mass="134095">MFAELNLEDNLKIDSLCDAFESEWTPENSLIFKPYLDRCAPHLHRGAVQELIKVDLELRFSNGLEIAPELYQNQLPEFSDVIQEVVESSKVELNTLLFPQQTSEKDQHIHEAKPNASMENTKEHFGRFEILEALGKGAFGTVYLAYDPMLDRKVALKLAHSQNFDQERIDRFLDEAQIAAQLHHPNIVVIWERGEIDQQFYISSAFVEGDTLAQKLSGKNIKTERIVSWIQDLAQALHYAHEEHIIHRDIKPANIMINEHQRPMIMDFGLAKRINNSPNRTTDGLILGTPTYMSPEQARGNQSEMGPQTDQYSLGSVFYEMLTGKPLYSGSVHKILITLQGNPAPPGFSTVKERIPVDLISICQKMLQPSVADRYVNCGVVAKDLNNWLENRPVSARRVSTSERFRKWCSRNKVLSGSIASVAIILVTSLIAISFALMDSYLAQNEAQTNLNLAVQNEQLAVKNEQQAKQERDNAEKAAIVARKESSRNQILLAAKEIQEGRFQEAMAMLNATSKEDRNWIWRIQLGRVPREACRFSLNSDTRNSSVPIVSFDHQGKKFAVPFYSTSNVSPYVTRIVNIETQKLISTLPLKWSAVLSSFTRDGRYLLVYKPIKRGNWYFKELGVYDTQKKTIIATHPEVLHFEILRDCEHKILLEKKMDDQPRFSIWDFRNNKSEDLGTGPFCFPGNFSLAPDKKSLAFRTRNKVTFSTKETREEKTQRSVMKRLGAIHSNASDDFKYIVGQLQDTWNWEERGRIIAPGQVAVVQLPDKIISKLESNSAVAEDLLVYSDKQSNISPGKWQGFRISNDNQYVTLNLNTTGSPICFSTSLCWWNMKSGEFIGKAQGVSISPQGNLYANVEYNEVVIRKAPLHVRRFRSQFVEKELARWEPITHYGPQVRPYLFYYQEEPWVIVPHRGGNDKVNLKKRVIETRPVNPKFHFHQIFTVVDHRQGRIAFMVDDDFIEIFSLKTGEKMARLPCDKKQANGLIAFHPDGQHFIGAGRQGIVQWSIDDEKIVKRNTSVRGYSRKLDIDPTGQHLCLITRKGINMINLDDFTLKWTTKTPHNFKVSFSHDGKLIATGSNAGSVRVFSAETGALVQEIPTGNLRVSAIFHPQESTLFVGRAYGRLVAYDCQTWKIVFDEQLEGAVDEFRFSESGESLAVGTDVGWTRRWFEFSSKR</sequence>
<dbReference type="KEGG" id="gaw:V144x_13550"/>
<dbReference type="CDD" id="cd14014">
    <property type="entry name" value="STKc_PknB_like"/>
    <property type="match status" value="1"/>
</dbReference>
<evidence type="ECO:0000256" key="5">
    <source>
        <dbReference type="PROSITE-ProRule" id="PRU10141"/>
    </source>
</evidence>
<evidence type="ECO:0000256" key="1">
    <source>
        <dbReference type="ARBA" id="ARBA00022679"/>
    </source>
</evidence>
<dbReference type="EC" id="2.7.11.1" evidence="8"/>
<dbReference type="PANTHER" id="PTHR43289:SF34">
    <property type="entry name" value="SERINE_THREONINE-PROTEIN KINASE YBDM-RELATED"/>
    <property type="match status" value="1"/>
</dbReference>
<keyword evidence="6" id="KW-0472">Membrane</keyword>
<accession>A0A517VSB5</accession>
<dbReference type="GO" id="GO:0004674">
    <property type="term" value="F:protein serine/threonine kinase activity"/>
    <property type="evidence" value="ECO:0007669"/>
    <property type="project" value="UniProtKB-EC"/>
</dbReference>
<keyword evidence="3 8" id="KW-0418">Kinase</keyword>
<dbReference type="GO" id="GO:0005524">
    <property type="term" value="F:ATP binding"/>
    <property type="evidence" value="ECO:0007669"/>
    <property type="project" value="UniProtKB-UniRule"/>
</dbReference>